<dbReference type="Proteomes" id="UP001148312">
    <property type="component" value="Unassembled WGS sequence"/>
</dbReference>
<evidence type="ECO:0000256" key="1">
    <source>
        <dbReference type="SAM" id="Phobius"/>
    </source>
</evidence>
<dbReference type="RefSeq" id="XP_056794119.1">
    <property type="nucleotide sequence ID" value="XM_056929826.1"/>
</dbReference>
<dbReference type="GeneID" id="81620075"/>
<keyword evidence="1" id="KW-1133">Transmembrane helix</keyword>
<gene>
    <name evidence="2" type="ORF">N7539_000222</name>
</gene>
<reference evidence="2" key="1">
    <citation type="submission" date="2022-12" db="EMBL/GenBank/DDBJ databases">
        <authorList>
            <person name="Petersen C."/>
        </authorList>
    </citation>
    <scope>NUCLEOTIDE SEQUENCE</scope>
    <source>
        <strain evidence="2">IBT 30728</strain>
    </source>
</reference>
<keyword evidence="3" id="KW-1185">Reference proteome</keyword>
<proteinExistence type="predicted"/>
<evidence type="ECO:0000313" key="3">
    <source>
        <dbReference type="Proteomes" id="UP001148312"/>
    </source>
</evidence>
<reference evidence="2" key="2">
    <citation type="journal article" date="2023" name="IMA Fungus">
        <title>Comparative genomic study of the Penicillium genus elucidates a diverse pangenome and 15 lateral gene transfer events.</title>
        <authorList>
            <person name="Petersen C."/>
            <person name="Sorensen T."/>
            <person name="Nielsen M.R."/>
            <person name="Sondergaard T.E."/>
            <person name="Sorensen J.L."/>
            <person name="Fitzpatrick D.A."/>
            <person name="Frisvad J.C."/>
            <person name="Nielsen K.L."/>
        </authorList>
    </citation>
    <scope>NUCLEOTIDE SEQUENCE</scope>
    <source>
        <strain evidence="2">IBT 30728</strain>
    </source>
</reference>
<accession>A0A9W9XLC7</accession>
<sequence length="155" mass="17203">MEVWRLARSRGVVLWGVLGSVLFSGKAVILWVPKSKILPDSQDRPILDPMPSKVVGSDSRPRLIITGGPVGQRNHEFEKQVRMHPLDRTVRHHHWPISECPGPALHQRPATSTVRDNLAGQLPAVQCMTTCHLTHGLDCCGRLDSRQEHVGHPGT</sequence>
<keyword evidence="1" id="KW-0812">Transmembrane</keyword>
<dbReference type="AlphaFoldDB" id="A0A9W9XLC7"/>
<feature type="transmembrane region" description="Helical" evidence="1">
    <location>
        <begin position="12"/>
        <end position="32"/>
    </location>
</feature>
<evidence type="ECO:0000313" key="2">
    <source>
        <dbReference type="EMBL" id="KAJ5495106.1"/>
    </source>
</evidence>
<keyword evidence="1" id="KW-0472">Membrane</keyword>
<comment type="caution">
    <text evidence="2">The sequence shown here is derived from an EMBL/GenBank/DDBJ whole genome shotgun (WGS) entry which is preliminary data.</text>
</comment>
<dbReference type="EMBL" id="JAPWDQ010000001">
    <property type="protein sequence ID" value="KAJ5495106.1"/>
    <property type="molecule type" value="Genomic_DNA"/>
</dbReference>
<name>A0A9W9XLC7_9EURO</name>
<protein>
    <submittedName>
        <fullName evidence="2">Uncharacterized protein</fullName>
    </submittedName>
</protein>
<organism evidence="2 3">
    <name type="scientific">Penicillium diatomitis</name>
    <dbReference type="NCBI Taxonomy" id="2819901"/>
    <lineage>
        <taxon>Eukaryota</taxon>
        <taxon>Fungi</taxon>
        <taxon>Dikarya</taxon>
        <taxon>Ascomycota</taxon>
        <taxon>Pezizomycotina</taxon>
        <taxon>Eurotiomycetes</taxon>
        <taxon>Eurotiomycetidae</taxon>
        <taxon>Eurotiales</taxon>
        <taxon>Aspergillaceae</taxon>
        <taxon>Penicillium</taxon>
    </lineage>
</organism>